<gene>
    <name evidence="1" type="ORF">Q7X28_01950</name>
</gene>
<proteinExistence type="predicted"/>
<dbReference type="AlphaFoldDB" id="A0AA90SK38"/>
<dbReference type="EMBL" id="JAUTIX010000001">
    <property type="protein sequence ID" value="MDP0396682.1"/>
    <property type="molecule type" value="Genomic_DNA"/>
</dbReference>
<protein>
    <recommendedName>
        <fullName evidence="3">Nitroreductase family deazaflavin-dependent oxidoreductase</fullName>
    </recommendedName>
</protein>
<evidence type="ECO:0000313" key="1">
    <source>
        <dbReference type="EMBL" id="MDP0396682.1"/>
    </source>
</evidence>
<dbReference type="Proteomes" id="UP001178281">
    <property type="component" value="Unassembled WGS sequence"/>
</dbReference>
<keyword evidence="2" id="KW-1185">Reference proteome</keyword>
<dbReference type="InterPro" id="IPR012349">
    <property type="entry name" value="Split_barrel_FMN-bd"/>
</dbReference>
<organism evidence="1 2">
    <name type="scientific">Tsukamurella strandjordii</name>
    <dbReference type="NCBI Taxonomy" id="147577"/>
    <lineage>
        <taxon>Bacteria</taxon>
        <taxon>Bacillati</taxon>
        <taxon>Actinomycetota</taxon>
        <taxon>Actinomycetes</taxon>
        <taxon>Mycobacteriales</taxon>
        <taxon>Tsukamurellaceae</taxon>
        <taxon>Tsukamurella</taxon>
    </lineage>
</organism>
<evidence type="ECO:0000313" key="2">
    <source>
        <dbReference type="Proteomes" id="UP001178281"/>
    </source>
</evidence>
<reference evidence="1" key="1">
    <citation type="submission" date="2023-08" db="EMBL/GenBank/DDBJ databases">
        <title>The draft genome of Tsukamurella strandjordii strain 050030.</title>
        <authorList>
            <person name="Zhao F."/>
            <person name="Feng Y."/>
            <person name="Zong Z."/>
        </authorList>
    </citation>
    <scope>NUCLEOTIDE SEQUENCE</scope>
    <source>
        <strain evidence="1">050030</strain>
    </source>
</reference>
<accession>A0AA90SK38</accession>
<name>A0AA90SK38_9ACTN</name>
<evidence type="ECO:0008006" key="3">
    <source>
        <dbReference type="Google" id="ProtNLM"/>
    </source>
</evidence>
<dbReference type="RefSeq" id="WP_220656533.1">
    <property type="nucleotide sequence ID" value="NZ_BAAAII010000002.1"/>
</dbReference>
<comment type="caution">
    <text evidence="1">The sequence shown here is derived from an EMBL/GenBank/DDBJ whole genome shotgun (WGS) entry which is preliminary data.</text>
</comment>
<dbReference type="Gene3D" id="2.30.110.10">
    <property type="entry name" value="Electron Transport, Fmn-binding Protein, Chain A"/>
    <property type="match status" value="1"/>
</dbReference>
<sequence>MNLFQRTAKVFNTAFTPLLSLPVIGPALGKSMVTVSYTGRKSGKQFSLPVAYQRRGDDQVVIGVAMPDQKQWWRNFVGEGADLTLRFPDGDRTGHAVATRADDGSVALKVALR</sequence>